<feature type="non-terminal residue" evidence="5">
    <location>
        <position position="235"/>
    </location>
</feature>
<accession>A0AA35TMB1</accession>
<dbReference type="Proteomes" id="UP001174909">
    <property type="component" value="Unassembled WGS sequence"/>
</dbReference>
<name>A0AA35TMB1_GEOBA</name>
<evidence type="ECO:0000259" key="4">
    <source>
        <dbReference type="SMART" id="SM00822"/>
    </source>
</evidence>
<dbReference type="InterPro" id="IPR057326">
    <property type="entry name" value="KR_dom"/>
</dbReference>
<dbReference type="Gene3D" id="3.40.50.720">
    <property type="entry name" value="NAD(P)-binding Rossmann-like Domain"/>
    <property type="match status" value="1"/>
</dbReference>
<dbReference type="PRINTS" id="PR00081">
    <property type="entry name" value="GDHRDH"/>
</dbReference>
<evidence type="ECO:0000256" key="3">
    <source>
        <dbReference type="RuleBase" id="RU000363"/>
    </source>
</evidence>
<dbReference type="AlphaFoldDB" id="A0AA35TMB1"/>
<dbReference type="SMART" id="SM00822">
    <property type="entry name" value="PKS_KR"/>
    <property type="match status" value="1"/>
</dbReference>
<proteinExistence type="inferred from homology"/>
<dbReference type="SUPFAM" id="SSF51735">
    <property type="entry name" value="NAD(P)-binding Rossmann-fold domains"/>
    <property type="match status" value="1"/>
</dbReference>
<dbReference type="Pfam" id="PF00106">
    <property type="entry name" value="adh_short"/>
    <property type="match status" value="1"/>
</dbReference>
<dbReference type="GO" id="GO:0016616">
    <property type="term" value="F:oxidoreductase activity, acting on the CH-OH group of donors, NAD or NADP as acceptor"/>
    <property type="evidence" value="ECO:0007669"/>
    <property type="project" value="UniProtKB-ARBA"/>
</dbReference>
<comment type="caution">
    <text evidence="5">The sequence shown here is derived from an EMBL/GenBank/DDBJ whole genome shotgun (WGS) entry which is preliminary data.</text>
</comment>
<dbReference type="PRINTS" id="PR00080">
    <property type="entry name" value="SDRFAMILY"/>
</dbReference>
<dbReference type="PANTHER" id="PTHR43115:SF4">
    <property type="entry name" value="DEHYDROGENASE_REDUCTASE SDR FAMILY MEMBER 11"/>
    <property type="match status" value="1"/>
</dbReference>
<gene>
    <name evidence="5" type="ORF">GBAR_LOCUS27874</name>
</gene>
<evidence type="ECO:0000256" key="2">
    <source>
        <dbReference type="ARBA" id="ARBA00023002"/>
    </source>
</evidence>
<keyword evidence="2" id="KW-0560">Oxidoreductase</keyword>
<evidence type="ECO:0000313" key="6">
    <source>
        <dbReference type="Proteomes" id="UP001174909"/>
    </source>
</evidence>
<evidence type="ECO:0000256" key="1">
    <source>
        <dbReference type="ARBA" id="ARBA00006484"/>
    </source>
</evidence>
<reference evidence="5" key="1">
    <citation type="submission" date="2023-03" db="EMBL/GenBank/DDBJ databases">
        <authorList>
            <person name="Steffen K."/>
            <person name="Cardenas P."/>
        </authorList>
    </citation>
    <scope>NUCLEOTIDE SEQUENCE</scope>
</reference>
<dbReference type="EMBL" id="CASHTH010003886">
    <property type="protein sequence ID" value="CAI8050818.1"/>
    <property type="molecule type" value="Genomic_DNA"/>
</dbReference>
<dbReference type="GO" id="GO:0006629">
    <property type="term" value="P:lipid metabolic process"/>
    <property type="evidence" value="ECO:0007669"/>
    <property type="project" value="UniProtKB-ARBA"/>
</dbReference>
<dbReference type="FunFam" id="3.40.50.720:FF:000047">
    <property type="entry name" value="NADP-dependent L-serine/L-allo-threonine dehydrogenase"/>
    <property type="match status" value="1"/>
</dbReference>
<dbReference type="PANTHER" id="PTHR43115">
    <property type="entry name" value="DEHYDROGENASE/REDUCTASE SDR FAMILY MEMBER 11"/>
    <property type="match status" value="1"/>
</dbReference>
<comment type="similarity">
    <text evidence="1 3">Belongs to the short-chain dehydrogenases/reductases (SDR) family.</text>
</comment>
<dbReference type="InterPro" id="IPR002347">
    <property type="entry name" value="SDR_fam"/>
</dbReference>
<evidence type="ECO:0000313" key="5">
    <source>
        <dbReference type="EMBL" id="CAI8050818.1"/>
    </source>
</evidence>
<keyword evidence="6" id="KW-1185">Reference proteome</keyword>
<dbReference type="InterPro" id="IPR020904">
    <property type="entry name" value="Sc_DH/Rdtase_CS"/>
</dbReference>
<dbReference type="PROSITE" id="PS00061">
    <property type="entry name" value="ADH_SHORT"/>
    <property type="match status" value="1"/>
</dbReference>
<organism evidence="5 6">
    <name type="scientific">Geodia barretti</name>
    <name type="common">Barrett's horny sponge</name>
    <dbReference type="NCBI Taxonomy" id="519541"/>
    <lineage>
        <taxon>Eukaryota</taxon>
        <taxon>Metazoa</taxon>
        <taxon>Porifera</taxon>
        <taxon>Demospongiae</taxon>
        <taxon>Heteroscleromorpha</taxon>
        <taxon>Tetractinellida</taxon>
        <taxon>Astrophorina</taxon>
        <taxon>Geodiidae</taxon>
        <taxon>Geodia</taxon>
    </lineage>
</organism>
<protein>
    <submittedName>
        <fullName evidence="5">Uncharacterized oxidoreductase SSP1627</fullName>
    </submittedName>
</protein>
<dbReference type="PIRSF" id="PIRSF000126">
    <property type="entry name" value="11-beta-HSD1"/>
    <property type="match status" value="1"/>
</dbReference>
<sequence>LKGKVALVTGASSGIGSATALALAGAGARVALGARRTDRLAQLEAKIRAEGGDVISCGLDVAQRPQCEAFVKAAMDRWGAIDILVNNAGLMPLSFLKSLKVDEWEQMVDVNIKGVLFCTAAVLEHMRKRKTGHIVNISSVAGRVVFPAGSVYCATKHAVNAFTEGLRQELSARSNIRVTCIEPGVVATELEFVENTKRMEALRAEDIADSVLYAVGSPPHVNVNEILIRPITQER</sequence>
<dbReference type="InterPro" id="IPR036291">
    <property type="entry name" value="NAD(P)-bd_dom_sf"/>
</dbReference>
<feature type="domain" description="Ketoreductase" evidence="4">
    <location>
        <begin position="4"/>
        <end position="189"/>
    </location>
</feature>